<gene>
    <name evidence="10" type="primary">cls_2</name>
    <name evidence="10" type="ORF">NCTC4824_03913</name>
</gene>
<dbReference type="InterPro" id="IPR025202">
    <property type="entry name" value="PLD-like_dom"/>
</dbReference>
<dbReference type="KEGG" id="blen:NCTC4824_03913"/>
<dbReference type="PANTHER" id="PTHR21248">
    <property type="entry name" value="CARDIOLIPIN SYNTHASE"/>
    <property type="match status" value="1"/>
</dbReference>
<evidence type="ECO:0000256" key="8">
    <source>
        <dbReference type="NCBIfam" id="TIGR04265"/>
    </source>
</evidence>
<evidence type="ECO:0000313" key="11">
    <source>
        <dbReference type="Proteomes" id="UP000249134"/>
    </source>
</evidence>
<dbReference type="STRING" id="1348624.GCA_001591545_03024"/>
<keyword evidence="3 10" id="KW-0808">Transferase</keyword>
<sequence>MGWITGICLLIVFIVIWAYIDFTLGSYIHKKQWTRRSYPLRKGQLQLITNGADLYRCYFNDLREAKKTIHILFYIVKNDRFSHAFFEALKEQALKGVKVRLLLDWFGSRSVPKNWIAEAKEIGIDIVFCHRPYFPFYFFTLQKRNHRKITIIDGKIGFLGGYNIGKEYIDLDPELSPWRDYHIRMDGKSVADLQQEFLLDWKRATNQEIRIDSMSFSDQAMTMEHYLYPSEGIEAEAKLIQLIEKAQEKIIIGTPYFIPPAKLFSAIEIAQARGISVSILVPEKSDHPIVKEASFRYLRKVLAGGGNVYQFQKGFFHAKVIVIDGNICDIGTANFDRRSILLNHEINCFIYDKVFISDVENALAEDIEHSTVLTLDELQKVRVFVRIKEWIGILFQGLL</sequence>
<dbReference type="GO" id="GO:0008808">
    <property type="term" value="F:cardiolipin synthase activity"/>
    <property type="evidence" value="ECO:0007669"/>
    <property type="project" value="UniProtKB-UniRule"/>
</dbReference>
<reference evidence="10 11" key="1">
    <citation type="submission" date="2018-06" db="EMBL/GenBank/DDBJ databases">
        <authorList>
            <consortium name="Pathogen Informatics"/>
            <person name="Doyle S."/>
        </authorList>
    </citation>
    <scope>NUCLEOTIDE SEQUENCE [LARGE SCALE GENOMIC DNA]</scope>
    <source>
        <strain evidence="10 11">NCTC4824</strain>
    </source>
</reference>
<dbReference type="CDD" id="cd09112">
    <property type="entry name" value="PLDc_CLS_2"/>
    <property type="match status" value="1"/>
</dbReference>
<keyword evidence="2" id="KW-1003">Cell membrane</keyword>
<dbReference type="InterPro" id="IPR001736">
    <property type="entry name" value="PLipase_D/transphosphatidylase"/>
</dbReference>
<evidence type="ECO:0000256" key="5">
    <source>
        <dbReference type="ARBA" id="ARBA00022737"/>
    </source>
</evidence>
<evidence type="ECO:0000256" key="4">
    <source>
        <dbReference type="ARBA" id="ARBA00022692"/>
    </source>
</evidence>
<name>A0A2X4WXA0_LEDLE</name>
<evidence type="ECO:0000259" key="9">
    <source>
        <dbReference type="PROSITE" id="PS50035"/>
    </source>
</evidence>
<keyword evidence="5" id="KW-0677">Repeat</keyword>
<evidence type="ECO:0000313" key="10">
    <source>
        <dbReference type="EMBL" id="SQI63082.1"/>
    </source>
</evidence>
<keyword evidence="6" id="KW-1133">Transmembrane helix</keyword>
<feature type="domain" description="PLD phosphodiesterase" evidence="9">
    <location>
        <begin position="312"/>
        <end position="339"/>
    </location>
</feature>
<evidence type="ECO:0000256" key="7">
    <source>
        <dbReference type="ARBA" id="ARBA00023136"/>
    </source>
</evidence>
<keyword evidence="7" id="KW-0472">Membrane</keyword>
<dbReference type="Pfam" id="PF13091">
    <property type="entry name" value="PLDc_2"/>
    <property type="match status" value="2"/>
</dbReference>
<organism evidence="10 11">
    <name type="scientific">Lederbergia lenta</name>
    <name type="common">Bacillus lentus</name>
    <dbReference type="NCBI Taxonomy" id="1467"/>
    <lineage>
        <taxon>Bacteria</taxon>
        <taxon>Bacillati</taxon>
        <taxon>Bacillota</taxon>
        <taxon>Bacilli</taxon>
        <taxon>Bacillales</taxon>
        <taxon>Bacillaceae</taxon>
        <taxon>Lederbergia</taxon>
    </lineage>
</organism>
<dbReference type="InterPro" id="IPR022924">
    <property type="entry name" value="Cardiolipin_synthase"/>
</dbReference>
<evidence type="ECO:0000256" key="1">
    <source>
        <dbReference type="ARBA" id="ARBA00004236"/>
    </source>
</evidence>
<dbReference type="EMBL" id="LS483476">
    <property type="protein sequence ID" value="SQI63082.1"/>
    <property type="molecule type" value="Genomic_DNA"/>
</dbReference>
<protein>
    <recommendedName>
        <fullName evidence="8">Cardiolipin synthase</fullName>
        <ecNumber evidence="8">2.7.8.-</ecNumber>
    </recommendedName>
</protein>
<dbReference type="GO" id="GO:0032049">
    <property type="term" value="P:cardiolipin biosynthetic process"/>
    <property type="evidence" value="ECO:0007669"/>
    <property type="project" value="UniProtKB-UniRule"/>
</dbReference>
<dbReference type="Proteomes" id="UP000249134">
    <property type="component" value="Chromosome 1"/>
</dbReference>
<dbReference type="RefSeq" id="WP_066143888.1">
    <property type="nucleotide sequence ID" value="NZ_CBCSGM010000004.1"/>
</dbReference>
<keyword evidence="11" id="KW-1185">Reference proteome</keyword>
<dbReference type="GO" id="GO:0005886">
    <property type="term" value="C:plasma membrane"/>
    <property type="evidence" value="ECO:0007669"/>
    <property type="project" value="UniProtKB-SubCell"/>
</dbReference>
<dbReference type="CDD" id="cd09110">
    <property type="entry name" value="PLDc_CLS_1"/>
    <property type="match status" value="1"/>
</dbReference>
<dbReference type="SMART" id="SM00155">
    <property type="entry name" value="PLDc"/>
    <property type="match status" value="2"/>
</dbReference>
<comment type="subcellular location">
    <subcellularLocation>
        <location evidence="1">Cell membrane</location>
    </subcellularLocation>
</comment>
<dbReference type="PROSITE" id="PS50035">
    <property type="entry name" value="PLD"/>
    <property type="match status" value="2"/>
</dbReference>
<evidence type="ECO:0000256" key="3">
    <source>
        <dbReference type="ARBA" id="ARBA00022679"/>
    </source>
</evidence>
<evidence type="ECO:0000256" key="2">
    <source>
        <dbReference type="ARBA" id="ARBA00022475"/>
    </source>
</evidence>
<dbReference type="SUPFAM" id="SSF56024">
    <property type="entry name" value="Phospholipase D/nuclease"/>
    <property type="match status" value="2"/>
</dbReference>
<dbReference type="AlphaFoldDB" id="A0A2X4WXA0"/>
<dbReference type="PANTHER" id="PTHR21248:SF7">
    <property type="entry name" value="MINOR CARDIOLIPIN SYNTHASE CLSB"/>
    <property type="match status" value="1"/>
</dbReference>
<evidence type="ECO:0000256" key="6">
    <source>
        <dbReference type="ARBA" id="ARBA00022989"/>
    </source>
</evidence>
<accession>A0A2X4WXA0</accession>
<keyword evidence="4" id="KW-0812">Transmembrane</keyword>
<dbReference type="Gene3D" id="3.30.870.10">
    <property type="entry name" value="Endonuclease Chain A"/>
    <property type="match status" value="2"/>
</dbReference>
<dbReference type="NCBIfam" id="TIGR04265">
    <property type="entry name" value="bac_cardiolipin"/>
    <property type="match status" value="1"/>
</dbReference>
<feature type="domain" description="PLD phosphodiesterase" evidence="9">
    <location>
        <begin position="141"/>
        <end position="168"/>
    </location>
</feature>
<dbReference type="EC" id="2.7.8.-" evidence="8"/>
<proteinExistence type="predicted"/>